<protein>
    <submittedName>
        <fullName evidence="1">Uncharacterized protein</fullName>
    </submittedName>
</protein>
<comment type="caution">
    <text evidence="1">The sequence shown here is derived from an EMBL/GenBank/DDBJ whole genome shotgun (WGS) entry which is preliminary data.</text>
</comment>
<evidence type="ECO:0000313" key="1">
    <source>
        <dbReference type="EMBL" id="MPC21259.1"/>
    </source>
</evidence>
<keyword evidence="2" id="KW-1185">Reference proteome</keyword>
<accession>A0A5B7DJL4</accession>
<name>A0A5B7DJL4_PORTR</name>
<evidence type="ECO:0000313" key="2">
    <source>
        <dbReference type="Proteomes" id="UP000324222"/>
    </source>
</evidence>
<reference evidence="1 2" key="1">
    <citation type="submission" date="2019-05" db="EMBL/GenBank/DDBJ databases">
        <title>Another draft genome of Portunus trituberculatus and its Hox gene families provides insights of decapod evolution.</title>
        <authorList>
            <person name="Jeong J.-H."/>
            <person name="Song I."/>
            <person name="Kim S."/>
            <person name="Choi T."/>
            <person name="Kim D."/>
            <person name="Ryu S."/>
            <person name="Kim W."/>
        </authorList>
    </citation>
    <scope>NUCLEOTIDE SEQUENCE [LARGE SCALE GENOMIC DNA]</scope>
    <source>
        <tissue evidence="1">Muscle</tissue>
    </source>
</reference>
<dbReference type="AlphaFoldDB" id="A0A5B7DJL4"/>
<organism evidence="1 2">
    <name type="scientific">Portunus trituberculatus</name>
    <name type="common">Swimming crab</name>
    <name type="synonym">Neptunus trituberculatus</name>
    <dbReference type="NCBI Taxonomy" id="210409"/>
    <lineage>
        <taxon>Eukaryota</taxon>
        <taxon>Metazoa</taxon>
        <taxon>Ecdysozoa</taxon>
        <taxon>Arthropoda</taxon>
        <taxon>Crustacea</taxon>
        <taxon>Multicrustacea</taxon>
        <taxon>Malacostraca</taxon>
        <taxon>Eumalacostraca</taxon>
        <taxon>Eucarida</taxon>
        <taxon>Decapoda</taxon>
        <taxon>Pleocyemata</taxon>
        <taxon>Brachyura</taxon>
        <taxon>Eubrachyura</taxon>
        <taxon>Portunoidea</taxon>
        <taxon>Portunidae</taxon>
        <taxon>Portuninae</taxon>
        <taxon>Portunus</taxon>
    </lineage>
</organism>
<proteinExistence type="predicted"/>
<gene>
    <name evidence="1" type="ORF">E2C01_014238</name>
</gene>
<sequence>MKPRDLEGDSRRWRDLLASLSTPRARLDRLDGLVVVVVVVVQMETHYVYLCPRVSSGMASTTTANAITSTTTYYYHYYH</sequence>
<dbReference type="Proteomes" id="UP000324222">
    <property type="component" value="Unassembled WGS sequence"/>
</dbReference>
<dbReference type="EMBL" id="VSRR010000957">
    <property type="protein sequence ID" value="MPC21259.1"/>
    <property type="molecule type" value="Genomic_DNA"/>
</dbReference>